<reference evidence="1 2" key="1">
    <citation type="submission" date="2020-04" db="EMBL/GenBank/DDBJ databases">
        <authorList>
            <person name="De Canck E."/>
        </authorList>
    </citation>
    <scope>NUCLEOTIDE SEQUENCE [LARGE SCALE GENOMIC DNA]</scope>
    <source>
        <strain evidence="1 2">LMG 6000</strain>
    </source>
</reference>
<protein>
    <submittedName>
        <fullName evidence="1">Uncharacterized protein</fullName>
    </submittedName>
</protein>
<evidence type="ECO:0000313" key="2">
    <source>
        <dbReference type="Proteomes" id="UP000494183"/>
    </source>
</evidence>
<dbReference type="EMBL" id="CADILH010000001">
    <property type="protein sequence ID" value="CAB3929968.1"/>
    <property type="molecule type" value="Genomic_DNA"/>
</dbReference>
<organism evidence="1 2">
    <name type="scientific">Achromobacter insolitus</name>
    <dbReference type="NCBI Taxonomy" id="217204"/>
    <lineage>
        <taxon>Bacteria</taxon>
        <taxon>Pseudomonadati</taxon>
        <taxon>Pseudomonadota</taxon>
        <taxon>Betaproteobacteria</taxon>
        <taxon>Burkholderiales</taxon>
        <taxon>Alcaligenaceae</taxon>
        <taxon>Achromobacter</taxon>
    </lineage>
</organism>
<dbReference type="Proteomes" id="UP000494183">
    <property type="component" value="Unassembled WGS sequence"/>
</dbReference>
<dbReference type="RefSeq" id="WP_175200922.1">
    <property type="nucleotide sequence ID" value="NZ_CADILH010000001.1"/>
</dbReference>
<accession>A0A6S7EXM6</accession>
<name>A0A6S7EXM6_9BURK</name>
<keyword evidence="2" id="KW-1185">Reference proteome</keyword>
<proteinExistence type="predicted"/>
<gene>
    <name evidence="1" type="ORF">LMG6000_01021</name>
</gene>
<evidence type="ECO:0000313" key="1">
    <source>
        <dbReference type="EMBL" id="CAB3929968.1"/>
    </source>
</evidence>
<sequence length="188" mass="20324">MNDAAPDERAWRRRCLWLLPPLLALTLYWSGRESVARWLEGRELQPREVAAGTQAPLGGAQWQLRQFAVLEPPAGRGWQPGSRAALAAFSIQVQATDLPTRWRGCRIALHDASGRTWLPAAGPALRLPPGTARGCVAAAHRGTAPGSSMDVMEAFMVPADAVAPWTITVSIDAERPGFLRFTTPKPAG</sequence>
<dbReference type="AlphaFoldDB" id="A0A6S7EXM6"/>